<reference evidence="1" key="2">
    <citation type="journal article" date="2015" name="Data Brief">
        <title>Shoot transcriptome of the giant reed, Arundo donax.</title>
        <authorList>
            <person name="Barrero R.A."/>
            <person name="Guerrero F.D."/>
            <person name="Moolhuijzen P."/>
            <person name="Goolsby J.A."/>
            <person name="Tidwell J."/>
            <person name="Bellgard S.E."/>
            <person name="Bellgard M.I."/>
        </authorList>
    </citation>
    <scope>NUCLEOTIDE SEQUENCE</scope>
    <source>
        <tissue evidence="1">Shoot tissue taken approximately 20 cm above the soil surface</tissue>
    </source>
</reference>
<name>A0A0A9BR98_ARUDO</name>
<protein>
    <submittedName>
        <fullName evidence="1">Uncharacterized protein</fullName>
    </submittedName>
</protein>
<reference evidence="1" key="1">
    <citation type="submission" date="2014-09" db="EMBL/GenBank/DDBJ databases">
        <authorList>
            <person name="Magalhaes I.L.F."/>
            <person name="Oliveira U."/>
            <person name="Santos F.R."/>
            <person name="Vidigal T.H.D.A."/>
            <person name="Brescovit A.D."/>
            <person name="Santos A.J."/>
        </authorList>
    </citation>
    <scope>NUCLEOTIDE SEQUENCE</scope>
    <source>
        <tissue evidence="1">Shoot tissue taken approximately 20 cm above the soil surface</tissue>
    </source>
</reference>
<accession>A0A0A9BR98</accession>
<dbReference type="AlphaFoldDB" id="A0A0A9BR98"/>
<proteinExistence type="predicted"/>
<organism evidence="1">
    <name type="scientific">Arundo donax</name>
    <name type="common">Giant reed</name>
    <name type="synonym">Donax arundinaceus</name>
    <dbReference type="NCBI Taxonomy" id="35708"/>
    <lineage>
        <taxon>Eukaryota</taxon>
        <taxon>Viridiplantae</taxon>
        <taxon>Streptophyta</taxon>
        <taxon>Embryophyta</taxon>
        <taxon>Tracheophyta</taxon>
        <taxon>Spermatophyta</taxon>
        <taxon>Magnoliopsida</taxon>
        <taxon>Liliopsida</taxon>
        <taxon>Poales</taxon>
        <taxon>Poaceae</taxon>
        <taxon>PACMAD clade</taxon>
        <taxon>Arundinoideae</taxon>
        <taxon>Arundineae</taxon>
        <taxon>Arundo</taxon>
    </lineage>
</organism>
<dbReference type="EMBL" id="GBRH01234240">
    <property type="protein sequence ID" value="JAD63655.1"/>
    <property type="molecule type" value="Transcribed_RNA"/>
</dbReference>
<sequence length="62" mass="7704">MMFRLLNFYFKRFLYADTYMWLLIDRQGYFPICICMKTNKYSFTFNICVASISSHCRKRYRS</sequence>
<evidence type="ECO:0000313" key="1">
    <source>
        <dbReference type="EMBL" id="JAD63655.1"/>
    </source>
</evidence>